<dbReference type="EMBL" id="JAVDRD010000013">
    <property type="protein sequence ID" value="MDR6512942.1"/>
    <property type="molecule type" value="Genomic_DNA"/>
</dbReference>
<evidence type="ECO:0000256" key="2">
    <source>
        <dbReference type="ARBA" id="ARBA00022617"/>
    </source>
</evidence>
<dbReference type="InterPro" id="IPR050196">
    <property type="entry name" value="Cytochrome_P450_Monoox"/>
</dbReference>
<sequence>MLTSAIPAQAHDSPAVPLPVAGADPTLAAPPLEPDIPVSRVTAWQDDAALLLRERANLGPVFRRGERVILLDAAHNHLVLADDGARFVPLAREADLPVDLPVDLAVLERALGAELGRWRAGTVRFQSAMAMTLARALVPAVTGLAYGSGPAERLANALGTLDDGRSLLRRAMPRGLPSSPMGARKALAQGLHQAGCTAPGLLDAVQASHATALRVLGTLVRHLADTPDWQDTLRAEVRSAYRPAAGTGAAPETLELVDMATNEALRLMPGPLLVERRVAADVMVGEHRLEAGTLVAISPALTHADPALWPEPQRFDPLRFAAPRAAARAPGAWIAQETLPGGAGPAVLAAARLGIAHLLDRFVLAPAGEGGKVLLRHAD</sequence>
<dbReference type="RefSeq" id="WP_309806329.1">
    <property type="nucleotide sequence ID" value="NZ_JAVDRD010000013.1"/>
</dbReference>
<dbReference type="PANTHER" id="PTHR24291">
    <property type="entry name" value="CYTOCHROME P450 FAMILY 4"/>
    <property type="match status" value="1"/>
</dbReference>
<proteinExistence type="inferred from homology"/>
<keyword evidence="2" id="KW-0349">Heme</keyword>
<evidence type="ECO:0008006" key="9">
    <source>
        <dbReference type="Google" id="ProtNLM"/>
    </source>
</evidence>
<dbReference type="InterPro" id="IPR002403">
    <property type="entry name" value="Cyt_P450_E_grp-IV"/>
</dbReference>
<comment type="caution">
    <text evidence="7">The sequence shown here is derived from an EMBL/GenBank/DDBJ whole genome shotgun (WGS) entry which is preliminary data.</text>
</comment>
<evidence type="ECO:0000313" key="7">
    <source>
        <dbReference type="EMBL" id="MDR6512942.1"/>
    </source>
</evidence>
<accession>A0ABU1MSB8</accession>
<evidence type="ECO:0000256" key="4">
    <source>
        <dbReference type="ARBA" id="ARBA00023002"/>
    </source>
</evidence>
<dbReference type="PANTHER" id="PTHR24291:SF50">
    <property type="entry name" value="BIFUNCTIONAL ALBAFLAVENONE MONOOXYGENASE_TERPENE SYNTHASE"/>
    <property type="match status" value="1"/>
</dbReference>
<reference evidence="7 8" key="1">
    <citation type="submission" date="2023-07" db="EMBL/GenBank/DDBJ databases">
        <title>Sorghum-associated microbial communities from plants grown in Nebraska, USA.</title>
        <authorList>
            <person name="Schachtman D."/>
        </authorList>
    </citation>
    <scope>NUCLEOTIDE SEQUENCE [LARGE SCALE GENOMIC DNA]</scope>
    <source>
        <strain evidence="7 8">DS1027</strain>
    </source>
</reference>
<keyword evidence="4" id="KW-0560">Oxidoreductase</keyword>
<dbReference type="SUPFAM" id="SSF48264">
    <property type="entry name" value="Cytochrome P450"/>
    <property type="match status" value="1"/>
</dbReference>
<organism evidence="7 8">
    <name type="scientific">Novosphingobium capsulatum</name>
    <dbReference type="NCBI Taxonomy" id="13688"/>
    <lineage>
        <taxon>Bacteria</taxon>
        <taxon>Pseudomonadati</taxon>
        <taxon>Pseudomonadota</taxon>
        <taxon>Alphaproteobacteria</taxon>
        <taxon>Sphingomonadales</taxon>
        <taxon>Sphingomonadaceae</taxon>
        <taxon>Novosphingobium</taxon>
    </lineage>
</organism>
<keyword evidence="3" id="KW-0479">Metal-binding</keyword>
<dbReference type="Proteomes" id="UP001184150">
    <property type="component" value="Unassembled WGS sequence"/>
</dbReference>
<name>A0ABU1MSB8_9SPHN</name>
<dbReference type="Gene3D" id="1.10.630.10">
    <property type="entry name" value="Cytochrome P450"/>
    <property type="match status" value="1"/>
</dbReference>
<comment type="similarity">
    <text evidence="1">Belongs to the cytochrome P450 family.</text>
</comment>
<keyword evidence="6" id="KW-0503">Monooxygenase</keyword>
<keyword evidence="8" id="KW-1185">Reference proteome</keyword>
<protein>
    <recommendedName>
        <fullName evidence="9">Cytochrome P450</fullName>
    </recommendedName>
</protein>
<dbReference type="InterPro" id="IPR036396">
    <property type="entry name" value="Cyt_P450_sf"/>
</dbReference>
<keyword evidence="5" id="KW-0408">Iron</keyword>
<dbReference type="InterPro" id="IPR001128">
    <property type="entry name" value="Cyt_P450"/>
</dbReference>
<evidence type="ECO:0000256" key="1">
    <source>
        <dbReference type="ARBA" id="ARBA00010617"/>
    </source>
</evidence>
<dbReference type="Pfam" id="PF00067">
    <property type="entry name" value="p450"/>
    <property type="match status" value="1"/>
</dbReference>
<evidence type="ECO:0000256" key="6">
    <source>
        <dbReference type="ARBA" id="ARBA00023033"/>
    </source>
</evidence>
<evidence type="ECO:0000256" key="5">
    <source>
        <dbReference type="ARBA" id="ARBA00023004"/>
    </source>
</evidence>
<evidence type="ECO:0000313" key="8">
    <source>
        <dbReference type="Proteomes" id="UP001184150"/>
    </source>
</evidence>
<gene>
    <name evidence="7" type="ORF">J2792_003830</name>
</gene>
<evidence type="ECO:0000256" key="3">
    <source>
        <dbReference type="ARBA" id="ARBA00022723"/>
    </source>
</evidence>
<dbReference type="PRINTS" id="PR00465">
    <property type="entry name" value="EP450IV"/>
</dbReference>